<feature type="transmembrane region" description="Helical" evidence="1">
    <location>
        <begin position="56"/>
        <end position="75"/>
    </location>
</feature>
<keyword evidence="1" id="KW-0472">Membrane</keyword>
<dbReference type="RefSeq" id="WP_145261609.1">
    <property type="nucleotide sequence ID" value="NZ_CP036279.1"/>
</dbReference>
<dbReference type="KEGG" id="knv:Pan216_47200"/>
<dbReference type="EMBL" id="CP036279">
    <property type="protein sequence ID" value="QDU63839.1"/>
    <property type="molecule type" value="Genomic_DNA"/>
</dbReference>
<protein>
    <submittedName>
        <fullName evidence="2">Uncharacterized protein</fullName>
    </submittedName>
</protein>
<name>A0A518BA43_9BACT</name>
<keyword evidence="3" id="KW-1185">Reference proteome</keyword>
<dbReference type="AlphaFoldDB" id="A0A518BA43"/>
<organism evidence="2 3">
    <name type="scientific">Kolteria novifilia</name>
    <dbReference type="NCBI Taxonomy" id="2527975"/>
    <lineage>
        <taxon>Bacteria</taxon>
        <taxon>Pseudomonadati</taxon>
        <taxon>Planctomycetota</taxon>
        <taxon>Planctomycetia</taxon>
        <taxon>Kolteriales</taxon>
        <taxon>Kolteriaceae</taxon>
        <taxon>Kolteria</taxon>
    </lineage>
</organism>
<gene>
    <name evidence="2" type="ORF">Pan216_47200</name>
</gene>
<accession>A0A518BA43</accession>
<dbReference type="Proteomes" id="UP000317093">
    <property type="component" value="Chromosome"/>
</dbReference>
<reference evidence="2 3" key="1">
    <citation type="submission" date="2019-02" db="EMBL/GenBank/DDBJ databases">
        <title>Deep-cultivation of Planctomycetes and their phenomic and genomic characterization uncovers novel biology.</title>
        <authorList>
            <person name="Wiegand S."/>
            <person name="Jogler M."/>
            <person name="Boedeker C."/>
            <person name="Pinto D."/>
            <person name="Vollmers J."/>
            <person name="Rivas-Marin E."/>
            <person name="Kohn T."/>
            <person name="Peeters S.H."/>
            <person name="Heuer A."/>
            <person name="Rast P."/>
            <person name="Oberbeckmann S."/>
            <person name="Bunk B."/>
            <person name="Jeske O."/>
            <person name="Meyerdierks A."/>
            <person name="Storesund J.E."/>
            <person name="Kallscheuer N."/>
            <person name="Luecker S."/>
            <person name="Lage O.M."/>
            <person name="Pohl T."/>
            <person name="Merkel B.J."/>
            <person name="Hornburger P."/>
            <person name="Mueller R.-W."/>
            <person name="Bruemmer F."/>
            <person name="Labrenz M."/>
            <person name="Spormann A.M."/>
            <person name="Op den Camp H."/>
            <person name="Overmann J."/>
            <person name="Amann R."/>
            <person name="Jetten M.S.M."/>
            <person name="Mascher T."/>
            <person name="Medema M.H."/>
            <person name="Devos D.P."/>
            <person name="Kaster A.-K."/>
            <person name="Ovreas L."/>
            <person name="Rohde M."/>
            <person name="Galperin M.Y."/>
            <person name="Jogler C."/>
        </authorList>
    </citation>
    <scope>NUCLEOTIDE SEQUENCE [LARGE SCALE GENOMIC DNA]</scope>
    <source>
        <strain evidence="2 3">Pan216</strain>
    </source>
</reference>
<evidence type="ECO:0000313" key="3">
    <source>
        <dbReference type="Proteomes" id="UP000317093"/>
    </source>
</evidence>
<proteinExistence type="predicted"/>
<evidence type="ECO:0000313" key="2">
    <source>
        <dbReference type="EMBL" id="QDU63839.1"/>
    </source>
</evidence>
<sequence length="83" mass="8433">MAWSFASLTVLAALAGLLGLLAASRGYPRVAKGLAGVVAGLAVAYVALVDRRWGAILPFAGLAVAIVVMSLLRGGRLPATESR</sequence>
<evidence type="ECO:0000256" key="1">
    <source>
        <dbReference type="SAM" id="Phobius"/>
    </source>
</evidence>
<keyword evidence="1" id="KW-1133">Transmembrane helix</keyword>
<keyword evidence="1" id="KW-0812">Transmembrane</keyword>
<feature type="transmembrane region" description="Helical" evidence="1">
    <location>
        <begin position="33"/>
        <end position="49"/>
    </location>
</feature>